<evidence type="ECO:0008006" key="5">
    <source>
        <dbReference type="Google" id="ProtNLM"/>
    </source>
</evidence>
<reference evidence="4" key="1">
    <citation type="submission" date="2016-10" db="EMBL/GenBank/DDBJ databases">
        <authorList>
            <person name="Varghese N."/>
            <person name="Submissions S."/>
        </authorList>
    </citation>
    <scope>NUCLEOTIDE SEQUENCE [LARGE SCALE GENOMIC DNA]</scope>
    <source>
        <strain evidence="4">DSM 8987</strain>
    </source>
</reference>
<proteinExistence type="predicted"/>
<feature type="region of interest" description="Disordered" evidence="1">
    <location>
        <begin position="398"/>
        <end position="462"/>
    </location>
</feature>
<feature type="compositionally biased region" description="Low complexity" evidence="1">
    <location>
        <begin position="410"/>
        <end position="433"/>
    </location>
</feature>
<protein>
    <recommendedName>
        <fullName evidence="5">DUF4384 domain-containing protein</fullName>
    </recommendedName>
</protein>
<feature type="compositionally biased region" description="Pro residues" evidence="1">
    <location>
        <begin position="398"/>
        <end position="409"/>
    </location>
</feature>
<sequence>MNRSKITAGVQRSCGLFITVLLVLTLAACAAVDPAKVDVEIKETAPQVKVTSYTRALSELGMMTEIFGTGPLKIQSNPIGDNTGTSSSTGGEIPRDITEMIKSSLNSIGGNVIFIPYDPAFIQNQMVTGYSSFDAKLIPDVVISGGITEFDRGLETRGQGTDAGAEADFTGMPGWLPSKTVALDYGESFKTGLARITLDFNLLDFRTMAGIARMNTVNSMEVSKAMGDKEIGITLFGPTFGRKGSVKKVQGRHAAVRLLVELSMIQIVGKHLVLPYWRLLGEDTQPDEVVMAALARSYYNMQPAERLIAVQEWLYLHGHDVPQSGRLDAATISAMQQFAPGFSAAAQITPELFIDIYTSIPINSKTLGRRYQLNRGYQVAQPVPVEPAAPLVIQQPAPAPVSAPAPAPAPTKAAAAPARKASAEPARQAAAAPAPAPAPAMAPAPAPATRAKIGRILSDEEW</sequence>
<accession>A0A1G7B780</accession>
<dbReference type="STRING" id="57664.SAMN05661003_10596"/>
<feature type="chain" id="PRO_5017392154" description="DUF4384 domain-containing protein" evidence="2">
    <location>
        <begin position="31"/>
        <end position="462"/>
    </location>
</feature>
<name>A0A1G7B780_9BACT</name>
<feature type="compositionally biased region" description="Pro residues" evidence="1">
    <location>
        <begin position="434"/>
        <end position="446"/>
    </location>
</feature>
<feature type="signal peptide" evidence="2">
    <location>
        <begin position="1"/>
        <end position="30"/>
    </location>
</feature>
<dbReference type="Proteomes" id="UP000243205">
    <property type="component" value="Unassembled WGS sequence"/>
</dbReference>
<dbReference type="Gene3D" id="3.40.50.10610">
    <property type="entry name" value="ABC-type transport auxiliary lipoprotein component"/>
    <property type="match status" value="1"/>
</dbReference>
<dbReference type="EMBL" id="FNAQ01000005">
    <property type="protein sequence ID" value="SDE22881.1"/>
    <property type="molecule type" value="Genomic_DNA"/>
</dbReference>
<dbReference type="AlphaFoldDB" id="A0A1G7B780"/>
<organism evidence="3 4">
    <name type="scientific">Desulfuromonas thiophila</name>
    <dbReference type="NCBI Taxonomy" id="57664"/>
    <lineage>
        <taxon>Bacteria</taxon>
        <taxon>Pseudomonadati</taxon>
        <taxon>Thermodesulfobacteriota</taxon>
        <taxon>Desulfuromonadia</taxon>
        <taxon>Desulfuromonadales</taxon>
        <taxon>Desulfuromonadaceae</taxon>
        <taxon>Desulfuromonas</taxon>
    </lineage>
</organism>
<evidence type="ECO:0000256" key="1">
    <source>
        <dbReference type="SAM" id="MobiDB-lite"/>
    </source>
</evidence>
<gene>
    <name evidence="3" type="ORF">SAMN05661003_10596</name>
</gene>
<evidence type="ECO:0000313" key="4">
    <source>
        <dbReference type="Proteomes" id="UP000243205"/>
    </source>
</evidence>
<keyword evidence="2" id="KW-0732">Signal</keyword>
<evidence type="ECO:0000313" key="3">
    <source>
        <dbReference type="EMBL" id="SDE22881.1"/>
    </source>
</evidence>
<dbReference type="RefSeq" id="WP_171906345.1">
    <property type="nucleotide sequence ID" value="NZ_FNAQ01000005.1"/>
</dbReference>
<keyword evidence="4" id="KW-1185">Reference proteome</keyword>
<evidence type="ECO:0000256" key="2">
    <source>
        <dbReference type="SAM" id="SignalP"/>
    </source>
</evidence>
<dbReference type="PROSITE" id="PS51257">
    <property type="entry name" value="PROKAR_LIPOPROTEIN"/>
    <property type="match status" value="1"/>
</dbReference>